<organism evidence="2 3">
    <name type="scientific">Endozoicomonas numazuensis</name>
    <dbReference type="NCBI Taxonomy" id="1137799"/>
    <lineage>
        <taxon>Bacteria</taxon>
        <taxon>Pseudomonadati</taxon>
        <taxon>Pseudomonadota</taxon>
        <taxon>Gammaproteobacteria</taxon>
        <taxon>Oceanospirillales</taxon>
        <taxon>Endozoicomonadaceae</taxon>
        <taxon>Endozoicomonas</taxon>
    </lineage>
</organism>
<keyword evidence="3" id="KW-1185">Reference proteome</keyword>
<sequence length="109" mass="12416">MMLLLDENLSPKLVARINNTYPGSLHVLHSKLDNSPDIEIWCYAKKHQMTIVTKDKDFLHYATQYGYPPKLVYLTTGNVKLAVIESILVENEAIIKSFIKRDEGVLKIG</sequence>
<accession>A0A081N160</accession>
<dbReference type="EMBL" id="JOKH01000010">
    <property type="protein sequence ID" value="KEQ12183.1"/>
    <property type="molecule type" value="Genomic_DNA"/>
</dbReference>
<name>A0A081N160_9GAMM</name>
<dbReference type="Pfam" id="PF18480">
    <property type="entry name" value="DUF5615"/>
    <property type="match status" value="1"/>
</dbReference>
<dbReference type="InterPro" id="IPR041049">
    <property type="entry name" value="DUF5615"/>
</dbReference>
<dbReference type="STRING" id="1137799.GZ78_27435"/>
<gene>
    <name evidence="2" type="ORF">GZ78_27435</name>
</gene>
<reference evidence="2 3" key="1">
    <citation type="submission" date="2014-06" db="EMBL/GenBank/DDBJ databases">
        <title>Whole Genome Sequences of Three Symbiotic Endozoicomonas Bacteria.</title>
        <authorList>
            <person name="Neave M.J."/>
            <person name="Apprill A."/>
            <person name="Voolstra C.R."/>
        </authorList>
    </citation>
    <scope>NUCLEOTIDE SEQUENCE [LARGE SCALE GENOMIC DNA]</scope>
    <source>
        <strain evidence="2 3">DSM 25634</strain>
    </source>
</reference>
<dbReference type="AlphaFoldDB" id="A0A081N160"/>
<evidence type="ECO:0000259" key="1">
    <source>
        <dbReference type="Pfam" id="PF18480"/>
    </source>
</evidence>
<dbReference type="Proteomes" id="UP000028073">
    <property type="component" value="Unassembled WGS sequence"/>
</dbReference>
<dbReference type="eggNOG" id="COG4634">
    <property type="taxonomic scope" value="Bacteria"/>
</dbReference>
<proteinExistence type="predicted"/>
<comment type="caution">
    <text evidence="2">The sequence shown here is derived from an EMBL/GenBank/DDBJ whole genome shotgun (WGS) entry which is preliminary data.</text>
</comment>
<evidence type="ECO:0000313" key="3">
    <source>
        <dbReference type="Proteomes" id="UP000028073"/>
    </source>
</evidence>
<feature type="domain" description="DUF5615" evidence="1">
    <location>
        <begin position="1"/>
        <end position="101"/>
    </location>
</feature>
<protein>
    <recommendedName>
        <fullName evidence="1">DUF5615 domain-containing protein</fullName>
    </recommendedName>
</protein>
<evidence type="ECO:0000313" key="2">
    <source>
        <dbReference type="EMBL" id="KEQ12183.1"/>
    </source>
</evidence>